<name>A0A133UD73_9EURY</name>
<dbReference type="SUPFAM" id="SSF53335">
    <property type="entry name" value="S-adenosyl-L-methionine-dependent methyltransferases"/>
    <property type="match status" value="1"/>
</dbReference>
<dbReference type="AlphaFoldDB" id="A0A133UD73"/>
<dbReference type="InterPro" id="IPR029063">
    <property type="entry name" value="SAM-dependent_MTases_sf"/>
</dbReference>
<evidence type="ECO:0000313" key="2">
    <source>
        <dbReference type="Proteomes" id="UP000070373"/>
    </source>
</evidence>
<comment type="caution">
    <text evidence="1">The sequence shown here is derived from an EMBL/GenBank/DDBJ whole genome shotgun (WGS) entry which is preliminary data.</text>
</comment>
<reference evidence="1 2" key="1">
    <citation type="journal article" date="2016" name="Sci. Rep.">
        <title>Metabolic traits of an uncultured archaeal lineage -MSBL1- from brine pools of the Red Sea.</title>
        <authorList>
            <person name="Mwirichia R."/>
            <person name="Alam I."/>
            <person name="Rashid M."/>
            <person name="Vinu M."/>
            <person name="Ba-Alawi W."/>
            <person name="Anthony Kamau A."/>
            <person name="Kamanda Ngugi D."/>
            <person name="Goker M."/>
            <person name="Klenk H.P."/>
            <person name="Bajic V."/>
            <person name="Stingl U."/>
        </authorList>
    </citation>
    <scope>NUCLEOTIDE SEQUENCE [LARGE SCALE GENOMIC DNA]</scope>
    <source>
        <strain evidence="1">SCGC-AAA259E17</strain>
    </source>
</reference>
<keyword evidence="2" id="KW-1185">Reference proteome</keyword>
<accession>A0A133UD73</accession>
<sequence length="75" mass="8583">MTQRDILPISSSVEGIRRRYGRYAKVYMAVEEWFEREARERGLELLNLKEGEQVLEVGYGTGCALVEMASSVRAQ</sequence>
<gene>
    <name evidence="1" type="ORF">AKJ64_03950</name>
</gene>
<protein>
    <recommendedName>
        <fullName evidence="3">SAM-dependent methyltransferase</fullName>
    </recommendedName>
</protein>
<dbReference type="EMBL" id="LHXN01000076">
    <property type="protein sequence ID" value="KXA92133.1"/>
    <property type="molecule type" value="Genomic_DNA"/>
</dbReference>
<organism evidence="1 2">
    <name type="scientific">candidate division MSBL1 archaeon SCGC-AAA259E17</name>
    <dbReference type="NCBI Taxonomy" id="1698263"/>
    <lineage>
        <taxon>Archaea</taxon>
        <taxon>Methanobacteriati</taxon>
        <taxon>Methanobacteriota</taxon>
        <taxon>candidate division MSBL1</taxon>
    </lineage>
</organism>
<evidence type="ECO:0000313" key="1">
    <source>
        <dbReference type="EMBL" id="KXA92133.1"/>
    </source>
</evidence>
<dbReference type="Proteomes" id="UP000070373">
    <property type="component" value="Unassembled WGS sequence"/>
</dbReference>
<evidence type="ECO:0008006" key="3">
    <source>
        <dbReference type="Google" id="ProtNLM"/>
    </source>
</evidence>
<dbReference type="Gene3D" id="3.40.50.150">
    <property type="entry name" value="Vaccinia Virus protein VP39"/>
    <property type="match status" value="1"/>
</dbReference>
<proteinExistence type="predicted"/>